<feature type="chain" id="PRO_5012778357" description="Extracellular membrane protein CFEM domain-containing protein" evidence="2">
    <location>
        <begin position="20"/>
        <end position="197"/>
    </location>
</feature>
<dbReference type="AlphaFoldDB" id="A0A1X2G3S7"/>
<dbReference type="Proteomes" id="UP000242146">
    <property type="component" value="Unassembled WGS sequence"/>
</dbReference>
<keyword evidence="2" id="KW-0732">Signal</keyword>
<evidence type="ECO:0000256" key="2">
    <source>
        <dbReference type="SAM" id="SignalP"/>
    </source>
</evidence>
<gene>
    <name evidence="3" type="ORF">DM01DRAFT_1378903</name>
</gene>
<dbReference type="OrthoDB" id="2507140at2759"/>
<dbReference type="EMBL" id="MCGT01000059">
    <property type="protein sequence ID" value="ORX43016.1"/>
    <property type="molecule type" value="Genomic_DNA"/>
</dbReference>
<feature type="region of interest" description="Disordered" evidence="1">
    <location>
        <begin position="52"/>
        <end position="74"/>
    </location>
</feature>
<accession>A0A1X2G3S7</accession>
<keyword evidence="4" id="KW-1185">Reference proteome</keyword>
<proteinExistence type="predicted"/>
<protein>
    <recommendedName>
        <fullName evidence="5">Extracellular membrane protein CFEM domain-containing protein</fullName>
    </recommendedName>
</protein>
<reference evidence="3 4" key="1">
    <citation type="submission" date="2016-07" db="EMBL/GenBank/DDBJ databases">
        <title>Pervasive Adenine N6-methylation of Active Genes in Fungi.</title>
        <authorList>
            <consortium name="DOE Joint Genome Institute"/>
            <person name="Mondo S.J."/>
            <person name="Dannebaum R.O."/>
            <person name="Kuo R.C."/>
            <person name="Labutti K."/>
            <person name="Haridas S."/>
            <person name="Kuo A."/>
            <person name="Salamov A."/>
            <person name="Ahrendt S.R."/>
            <person name="Lipzen A."/>
            <person name="Sullivan W."/>
            <person name="Andreopoulos W.B."/>
            <person name="Clum A."/>
            <person name="Lindquist E."/>
            <person name="Daum C."/>
            <person name="Ramamoorthy G.K."/>
            <person name="Gryganskyi A."/>
            <person name="Culley D."/>
            <person name="Magnuson J.K."/>
            <person name="James T.Y."/>
            <person name="O'Malley M.A."/>
            <person name="Stajich J.E."/>
            <person name="Spatafora J.W."/>
            <person name="Visel A."/>
            <person name="Grigoriev I.V."/>
        </authorList>
    </citation>
    <scope>NUCLEOTIDE SEQUENCE [LARGE SCALE GENOMIC DNA]</scope>
    <source>
        <strain evidence="3 4">NRRL 3301</strain>
    </source>
</reference>
<feature type="signal peptide" evidence="2">
    <location>
        <begin position="1"/>
        <end position="19"/>
    </location>
</feature>
<organism evidence="3 4">
    <name type="scientific">Hesseltinella vesiculosa</name>
    <dbReference type="NCBI Taxonomy" id="101127"/>
    <lineage>
        <taxon>Eukaryota</taxon>
        <taxon>Fungi</taxon>
        <taxon>Fungi incertae sedis</taxon>
        <taxon>Mucoromycota</taxon>
        <taxon>Mucoromycotina</taxon>
        <taxon>Mucoromycetes</taxon>
        <taxon>Mucorales</taxon>
        <taxon>Cunninghamellaceae</taxon>
        <taxon>Hesseltinella</taxon>
    </lineage>
</organism>
<evidence type="ECO:0000256" key="1">
    <source>
        <dbReference type="SAM" id="MobiDB-lite"/>
    </source>
</evidence>
<evidence type="ECO:0000313" key="4">
    <source>
        <dbReference type="Proteomes" id="UP000242146"/>
    </source>
</evidence>
<evidence type="ECO:0000313" key="3">
    <source>
        <dbReference type="EMBL" id="ORX43016.1"/>
    </source>
</evidence>
<feature type="compositionally biased region" description="Pro residues" evidence="1">
    <location>
        <begin position="61"/>
        <end position="71"/>
    </location>
</feature>
<evidence type="ECO:0008006" key="5">
    <source>
        <dbReference type="Google" id="ProtNLM"/>
    </source>
</evidence>
<comment type="caution">
    <text evidence="3">The sequence shown here is derived from an EMBL/GenBank/DDBJ whole genome shotgun (WGS) entry which is preliminary data.</text>
</comment>
<name>A0A1X2G3S7_9FUNG</name>
<dbReference type="STRING" id="101127.A0A1X2G3S7"/>
<sequence>MKSPLYQLLGLMMIAGIWAQGEASPSVSAVASGASSAGEALSAVATASSLTPSASASSTPVPMPDPLPPTGTSPTCSDQVVFDQCLRNQDNYVKRCVSDDYACLCRWQQSKVSCYDNCPLDVGKELEVGKATHYCSQPGANITTAVPSWALPTSISASASIASPSATANPKSSASVMYEVPPFFSTLAIVLLLVHWM</sequence>